<dbReference type="GO" id="GO:0000981">
    <property type="term" value="F:DNA-binding transcription factor activity, RNA polymerase II-specific"/>
    <property type="evidence" value="ECO:0007669"/>
    <property type="project" value="TreeGrafter"/>
</dbReference>
<dbReference type="InterPro" id="IPR009057">
    <property type="entry name" value="Homeodomain-like_sf"/>
</dbReference>
<evidence type="ECO:0000256" key="10">
    <source>
        <dbReference type="SAM" id="MobiDB-lite"/>
    </source>
</evidence>
<reference evidence="12" key="1">
    <citation type="submission" date="2021-12" db="EMBL/GenBank/DDBJ databases">
        <authorList>
            <person name="King R."/>
        </authorList>
    </citation>
    <scope>NUCLEOTIDE SEQUENCE</scope>
</reference>
<evidence type="ECO:0000256" key="6">
    <source>
        <dbReference type="ARBA" id="ARBA00023125"/>
    </source>
</evidence>
<dbReference type="Gene3D" id="1.10.10.60">
    <property type="entry name" value="Homeodomain-like"/>
    <property type="match status" value="1"/>
</dbReference>
<dbReference type="SMART" id="SM00389">
    <property type="entry name" value="HOX"/>
    <property type="match status" value="1"/>
</dbReference>
<dbReference type="PANTHER" id="PTHR24208">
    <property type="entry name" value="LIM/HOMEOBOX PROTEIN LHX"/>
    <property type="match status" value="1"/>
</dbReference>
<protein>
    <recommendedName>
        <fullName evidence="11">Homeobox domain-containing protein</fullName>
    </recommendedName>
</protein>
<evidence type="ECO:0000256" key="1">
    <source>
        <dbReference type="ARBA" id="ARBA00004123"/>
    </source>
</evidence>
<evidence type="ECO:0000313" key="12">
    <source>
        <dbReference type="EMBL" id="CAH0389834.1"/>
    </source>
</evidence>
<feature type="compositionally biased region" description="Low complexity" evidence="10">
    <location>
        <begin position="22"/>
        <end position="33"/>
    </location>
</feature>
<keyword evidence="8 9" id="KW-0539">Nucleus</keyword>
<dbReference type="GO" id="GO:0030182">
    <property type="term" value="P:neuron differentiation"/>
    <property type="evidence" value="ECO:0007669"/>
    <property type="project" value="TreeGrafter"/>
</dbReference>
<evidence type="ECO:0000256" key="5">
    <source>
        <dbReference type="ARBA" id="ARBA00023038"/>
    </source>
</evidence>
<evidence type="ECO:0000256" key="8">
    <source>
        <dbReference type="ARBA" id="ARBA00023242"/>
    </source>
</evidence>
<dbReference type="FunFam" id="1.10.10.60:FF:000027">
    <property type="entry name" value="LIM/homeobox protein Lhx9"/>
    <property type="match status" value="1"/>
</dbReference>
<dbReference type="SUPFAM" id="SSF46689">
    <property type="entry name" value="Homeodomain-like"/>
    <property type="match status" value="1"/>
</dbReference>
<evidence type="ECO:0000256" key="3">
    <source>
        <dbReference type="ARBA" id="ARBA00022737"/>
    </source>
</evidence>
<feature type="region of interest" description="Disordered" evidence="10">
    <location>
        <begin position="208"/>
        <end position="233"/>
    </location>
</feature>
<keyword evidence="4" id="KW-0862">Zinc</keyword>
<keyword evidence="5" id="KW-0440">LIM domain</keyword>
<evidence type="ECO:0000256" key="7">
    <source>
        <dbReference type="ARBA" id="ARBA00023155"/>
    </source>
</evidence>
<accession>A0A9P0AG55</accession>
<dbReference type="EMBL" id="OU963866">
    <property type="protein sequence ID" value="CAH0389834.1"/>
    <property type="molecule type" value="Genomic_DNA"/>
</dbReference>
<name>A0A9P0AG55_BEMTA</name>
<comment type="subcellular location">
    <subcellularLocation>
        <location evidence="1 9">Nucleus</location>
    </subcellularLocation>
</comment>
<keyword evidence="13" id="KW-1185">Reference proteome</keyword>
<dbReference type="GO" id="GO:0005634">
    <property type="term" value="C:nucleus"/>
    <property type="evidence" value="ECO:0007669"/>
    <property type="project" value="UniProtKB-SubCell"/>
</dbReference>
<dbReference type="Proteomes" id="UP001152759">
    <property type="component" value="Chromosome 5"/>
</dbReference>
<evidence type="ECO:0000256" key="2">
    <source>
        <dbReference type="ARBA" id="ARBA00022723"/>
    </source>
</evidence>
<keyword evidence="7 9" id="KW-0371">Homeobox</keyword>
<dbReference type="GO" id="GO:0046872">
    <property type="term" value="F:metal ion binding"/>
    <property type="evidence" value="ECO:0007669"/>
    <property type="project" value="UniProtKB-KW"/>
</dbReference>
<feature type="compositionally biased region" description="Pro residues" evidence="10">
    <location>
        <begin position="216"/>
        <end position="227"/>
    </location>
</feature>
<dbReference type="InterPro" id="IPR001356">
    <property type="entry name" value="HD"/>
</dbReference>
<keyword evidence="6 9" id="KW-0238">DNA-binding</keyword>
<keyword evidence="3" id="KW-0677">Repeat</keyword>
<dbReference type="AlphaFoldDB" id="A0A9P0AG55"/>
<evidence type="ECO:0000256" key="4">
    <source>
        <dbReference type="ARBA" id="ARBA00022833"/>
    </source>
</evidence>
<gene>
    <name evidence="12" type="ORF">BEMITA_LOCUS8618</name>
</gene>
<sequence>MIPFPKSAYPRSSLGKSPVPITTSSLRTTLRPTPRAPPTQNIDVIIYLNTETYLDVAFCPGTPSLGANGSHHQRTKRMRTSFKHHQLRTMKSYFAINHNPDAKDLKQLSQKTGLPKRVLQTLTNSPPQSTWRYFILKQLVFFCGEYRWEFLLIHKEFSLMGIPVFQRKSGVEGRSLGKFGTRTGHMLAEVCRAASYFNQIKFPRESAPLNEGALSPHPPPRPPPRPAPGSEVLSAPSVFYPGFWKSAAPRNLRYLENDENKLPFSRAVYSERKASHTS</sequence>
<dbReference type="PANTHER" id="PTHR24208:SF168">
    <property type="entry name" value="PROTEIN APTEROUS"/>
    <property type="match status" value="1"/>
</dbReference>
<dbReference type="GO" id="GO:0000977">
    <property type="term" value="F:RNA polymerase II transcription regulatory region sequence-specific DNA binding"/>
    <property type="evidence" value="ECO:0007669"/>
    <property type="project" value="TreeGrafter"/>
</dbReference>
<dbReference type="InterPro" id="IPR050453">
    <property type="entry name" value="LIM_Homeobox_TF"/>
</dbReference>
<evidence type="ECO:0000256" key="9">
    <source>
        <dbReference type="RuleBase" id="RU000682"/>
    </source>
</evidence>
<evidence type="ECO:0000259" key="11">
    <source>
        <dbReference type="SMART" id="SM00389"/>
    </source>
</evidence>
<proteinExistence type="predicted"/>
<keyword evidence="2" id="KW-0479">Metal-binding</keyword>
<dbReference type="Pfam" id="PF00046">
    <property type="entry name" value="Homeodomain"/>
    <property type="match status" value="1"/>
</dbReference>
<feature type="domain" description="Homeobox" evidence="11">
    <location>
        <begin position="75"/>
        <end position="128"/>
    </location>
</feature>
<organism evidence="12 13">
    <name type="scientific">Bemisia tabaci</name>
    <name type="common">Sweetpotato whitefly</name>
    <name type="synonym">Aleurodes tabaci</name>
    <dbReference type="NCBI Taxonomy" id="7038"/>
    <lineage>
        <taxon>Eukaryota</taxon>
        <taxon>Metazoa</taxon>
        <taxon>Ecdysozoa</taxon>
        <taxon>Arthropoda</taxon>
        <taxon>Hexapoda</taxon>
        <taxon>Insecta</taxon>
        <taxon>Pterygota</taxon>
        <taxon>Neoptera</taxon>
        <taxon>Paraneoptera</taxon>
        <taxon>Hemiptera</taxon>
        <taxon>Sternorrhyncha</taxon>
        <taxon>Aleyrodoidea</taxon>
        <taxon>Aleyrodidae</taxon>
        <taxon>Aleyrodinae</taxon>
        <taxon>Bemisia</taxon>
    </lineage>
</organism>
<evidence type="ECO:0000313" key="13">
    <source>
        <dbReference type="Proteomes" id="UP001152759"/>
    </source>
</evidence>
<feature type="region of interest" description="Disordered" evidence="10">
    <location>
        <begin position="1"/>
        <end position="37"/>
    </location>
</feature>